<dbReference type="AlphaFoldDB" id="A0AA42B6Y4"/>
<dbReference type="Pfam" id="PF02826">
    <property type="entry name" value="2-Hacid_dh_C"/>
    <property type="match status" value="1"/>
</dbReference>
<dbReference type="InterPro" id="IPR006140">
    <property type="entry name" value="D-isomer_DH_NAD-bd"/>
</dbReference>
<comment type="subcellular location">
    <subcellularLocation>
        <location evidence="5">Cytoplasm</location>
    </subcellularLocation>
</comment>
<dbReference type="InterPro" id="IPR050223">
    <property type="entry name" value="D-isomer_2-hydroxyacid_DH"/>
</dbReference>
<dbReference type="PANTHER" id="PTHR10996">
    <property type="entry name" value="2-HYDROXYACID DEHYDROGENASE-RELATED"/>
    <property type="match status" value="1"/>
</dbReference>
<comment type="function">
    <text evidence="5">Catalyzes the oxidation of erythronate-4-phosphate to 3-hydroxy-2-oxo-4-phosphonooxybutanoate.</text>
</comment>
<dbReference type="Proteomes" id="UP001165393">
    <property type="component" value="Unassembled WGS sequence"/>
</dbReference>
<feature type="active site" evidence="5">
    <location>
        <position position="238"/>
    </location>
</feature>
<comment type="caution">
    <text evidence="7">The sequence shown here is derived from an EMBL/GenBank/DDBJ whole genome shotgun (WGS) entry which is preliminary data.</text>
</comment>
<feature type="binding site" evidence="5">
    <location>
        <position position="67"/>
    </location>
    <ligand>
        <name>substrate</name>
    </ligand>
</feature>
<name>A0AA42B6Y4_9GAMM</name>
<keyword evidence="2 5" id="KW-0560">Oxidoreductase</keyword>
<comment type="caution">
    <text evidence="5">Lacks conserved residue(s) required for the propagation of feature annotation.</text>
</comment>
<keyword evidence="4 5" id="KW-0664">Pyridoxine biosynthesis</keyword>
<dbReference type="SUPFAM" id="SSF52283">
    <property type="entry name" value="Formate/glycerate dehydrogenase catalytic domain-like"/>
    <property type="match status" value="1"/>
</dbReference>
<dbReference type="EMBL" id="JAMQGP010000002">
    <property type="protein sequence ID" value="MCM2679240.1"/>
    <property type="molecule type" value="Genomic_DNA"/>
</dbReference>
<organism evidence="7 8">
    <name type="scientific">Echinimonas agarilytica</name>
    <dbReference type="NCBI Taxonomy" id="1215918"/>
    <lineage>
        <taxon>Bacteria</taxon>
        <taxon>Pseudomonadati</taxon>
        <taxon>Pseudomonadota</taxon>
        <taxon>Gammaproteobacteria</taxon>
        <taxon>Alteromonadales</taxon>
        <taxon>Echinimonadaceae</taxon>
        <taxon>Echinimonas</taxon>
    </lineage>
</organism>
<dbReference type="GO" id="GO:0005737">
    <property type="term" value="C:cytoplasm"/>
    <property type="evidence" value="ECO:0007669"/>
    <property type="project" value="UniProtKB-SubCell"/>
</dbReference>
<dbReference type="InterPro" id="IPR038251">
    <property type="entry name" value="PdxB_dimer_sf"/>
</dbReference>
<dbReference type="CDD" id="cd12158">
    <property type="entry name" value="ErythrP_dh"/>
    <property type="match status" value="1"/>
</dbReference>
<evidence type="ECO:0000256" key="1">
    <source>
        <dbReference type="ARBA" id="ARBA00022490"/>
    </source>
</evidence>
<evidence type="ECO:0000256" key="3">
    <source>
        <dbReference type="ARBA" id="ARBA00023027"/>
    </source>
</evidence>
<dbReference type="InterPro" id="IPR024531">
    <property type="entry name" value="Erythronate-4-P_DHase_dimer"/>
</dbReference>
<comment type="subunit">
    <text evidence="5">Homodimer.</text>
</comment>
<feature type="domain" description="Caspase family p20" evidence="6">
    <location>
        <begin position="199"/>
        <end position="212"/>
    </location>
</feature>
<evidence type="ECO:0000313" key="7">
    <source>
        <dbReference type="EMBL" id="MCM2679240.1"/>
    </source>
</evidence>
<dbReference type="InterPro" id="IPR029752">
    <property type="entry name" value="D-isomer_DH_CS1"/>
</dbReference>
<evidence type="ECO:0000259" key="6">
    <source>
        <dbReference type="PROSITE" id="PS50208"/>
    </source>
</evidence>
<dbReference type="Pfam" id="PF11890">
    <property type="entry name" value="DUF3410"/>
    <property type="match status" value="1"/>
</dbReference>
<evidence type="ECO:0000256" key="4">
    <source>
        <dbReference type="ARBA" id="ARBA00023096"/>
    </source>
</evidence>
<keyword evidence="8" id="KW-1185">Reference proteome</keyword>
<dbReference type="Gene3D" id="3.30.1370.170">
    <property type="match status" value="1"/>
</dbReference>
<gene>
    <name evidence="5" type="primary">pdxB</name>
    <name evidence="7" type="ORF">NAF29_06055</name>
</gene>
<feature type="binding site" evidence="5">
    <location>
        <position position="233"/>
    </location>
    <ligand>
        <name>NAD(+)</name>
        <dbReference type="ChEBI" id="CHEBI:57540"/>
    </ligand>
</feature>
<feature type="active site" description="Proton donor" evidence="5">
    <location>
        <position position="255"/>
    </location>
</feature>
<feature type="binding site" evidence="5">
    <location>
        <position position="147"/>
    </location>
    <ligand>
        <name>NAD(+)</name>
        <dbReference type="ChEBI" id="CHEBI:57540"/>
    </ligand>
</feature>
<dbReference type="InterPro" id="IPR036291">
    <property type="entry name" value="NAD(P)-bd_dom_sf"/>
</dbReference>
<dbReference type="GO" id="GO:0046983">
    <property type="term" value="F:protein dimerization activity"/>
    <property type="evidence" value="ECO:0007669"/>
    <property type="project" value="InterPro"/>
</dbReference>
<feature type="binding site" evidence="5">
    <location>
        <position position="258"/>
    </location>
    <ligand>
        <name>NAD(+)</name>
        <dbReference type="ChEBI" id="CHEBI:57540"/>
    </ligand>
</feature>
<reference evidence="7 8" key="1">
    <citation type="journal article" date="2013" name="Antonie Van Leeuwenhoek">
        <title>Echinimonas agarilytica gen. nov., sp. nov., a new gammaproteobacterium isolated from the sea urchin Strongylocentrotus intermedius.</title>
        <authorList>
            <person name="Nedashkovskaya O.I."/>
            <person name="Stenkova A.M."/>
            <person name="Zhukova N.V."/>
            <person name="Van Trappen S."/>
            <person name="Lee J.S."/>
            <person name="Kim S.B."/>
        </authorList>
    </citation>
    <scope>NUCLEOTIDE SEQUENCE [LARGE SCALE GENOMIC DNA]</scope>
    <source>
        <strain evidence="7 8">KMM 6351</strain>
    </source>
</reference>
<feature type="binding site" evidence="5">
    <location>
        <position position="45"/>
    </location>
    <ligand>
        <name>substrate</name>
    </ligand>
</feature>
<dbReference type="GO" id="GO:0004197">
    <property type="term" value="F:cysteine-type endopeptidase activity"/>
    <property type="evidence" value="ECO:0007669"/>
    <property type="project" value="InterPro"/>
</dbReference>
<protein>
    <recommendedName>
        <fullName evidence="5">Erythronate-4-phosphate dehydrogenase</fullName>
        <ecNumber evidence="5">1.1.1.290</ecNumber>
    </recommendedName>
</protein>
<dbReference type="PROSITE" id="PS50208">
    <property type="entry name" value="CASPASE_P20"/>
    <property type="match status" value="1"/>
</dbReference>
<dbReference type="EC" id="1.1.1.290" evidence="5"/>
<dbReference type="SUPFAM" id="SSF51735">
    <property type="entry name" value="NAD(P)-binding Rossmann-fold domains"/>
    <property type="match status" value="1"/>
</dbReference>
<dbReference type="InterPro" id="IPR020921">
    <property type="entry name" value="Erythronate-4-P_DHase"/>
</dbReference>
<feature type="binding site" evidence="5">
    <location>
        <position position="259"/>
    </location>
    <ligand>
        <name>substrate</name>
    </ligand>
</feature>
<dbReference type="RefSeq" id="WP_251260597.1">
    <property type="nucleotide sequence ID" value="NZ_JAMQGP010000002.1"/>
</dbReference>
<keyword evidence="3 5" id="KW-0520">NAD</keyword>
<dbReference type="PROSITE" id="PS00065">
    <property type="entry name" value="D_2_HYDROXYACID_DH_1"/>
    <property type="match status" value="1"/>
</dbReference>
<comment type="pathway">
    <text evidence="5">Cofactor biosynthesis; pyridoxine 5'-phosphate biosynthesis; pyridoxine 5'-phosphate from D-erythrose 4-phosphate: step 2/5.</text>
</comment>
<evidence type="ECO:0000313" key="8">
    <source>
        <dbReference type="Proteomes" id="UP001165393"/>
    </source>
</evidence>
<dbReference type="Gene3D" id="3.40.50.720">
    <property type="entry name" value="NAD(P)-binding Rossmann-like Domain"/>
    <property type="match status" value="2"/>
</dbReference>
<evidence type="ECO:0000256" key="5">
    <source>
        <dbReference type="HAMAP-Rule" id="MF_01825"/>
    </source>
</evidence>
<dbReference type="GO" id="GO:0051287">
    <property type="term" value="F:NAD binding"/>
    <property type="evidence" value="ECO:0007669"/>
    <property type="project" value="InterPro"/>
</dbReference>
<proteinExistence type="inferred from homology"/>
<dbReference type="GO" id="GO:0006508">
    <property type="term" value="P:proteolysis"/>
    <property type="evidence" value="ECO:0007669"/>
    <property type="project" value="InterPro"/>
</dbReference>
<dbReference type="HAMAP" id="MF_01825">
    <property type="entry name" value="PdxB"/>
    <property type="match status" value="1"/>
</dbReference>
<dbReference type="GO" id="GO:0008615">
    <property type="term" value="P:pyridoxine biosynthetic process"/>
    <property type="evidence" value="ECO:0007669"/>
    <property type="project" value="UniProtKB-UniRule"/>
</dbReference>
<dbReference type="GO" id="GO:0033711">
    <property type="term" value="F:4-phosphoerythronate dehydrogenase activity"/>
    <property type="evidence" value="ECO:0007669"/>
    <property type="project" value="UniProtKB-EC"/>
</dbReference>
<dbReference type="InterPro" id="IPR001309">
    <property type="entry name" value="Pept_C14_p20"/>
</dbReference>
<evidence type="ECO:0000256" key="2">
    <source>
        <dbReference type="ARBA" id="ARBA00023002"/>
    </source>
</evidence>
<accession>A0AA42B6Y4</accession>
<feature type="active site" evidence="5">
    <location>
        <position position="209"/>
    </location>
</feature>
<sequence>MRIIADENMPYVNELFSAHAEVIQVSGRDITPEMLVDVDALLVRSVTKVNESLLAKANRLSFVGSATIGTDHVDQSLLKERGITFTNAPGCNANAVCDYVLSCLVLFAERNQLQISGLTAGIVGIGNIGRRLLPRLQALGMTVLCCDPLRAEQEPEFQSESLHTLLTQSDVITFHVPYTRQGKFATEHMIGTAELQLMKPRAILINACRGEVIDNLALKAFLMSKPELTVVLDVWENEPNPDEELLALVDIATPHIAGYSQEGKALGTSMVYDCWAEKNQLALSDINQLLPLPDLSAMSIAAEPSQELLKQLIQAVYDVRNDDARMRANAGNAGYFDHMRKNYPLRRELMSTQVNFAHPISSNAKDLLSGIGFQVTQ</sequence>
<comment type="similarity">
    <text evidence="5">Belongs to the D-isomer specific 2-hydroxyacid dehydrogenase family. PdxB subfamily.</text>
</comment>
<comment type="catalytic activity">
    <reaction evidence="5">
        <text>4-phospho-D-erythronate + NAD(+) = (R)-3-hydroxy-2-oxo-4-phosphooxybutanoate + NADH + H(+)</text>
        <dbReference type="Rhea" id="RHEA:18829"/>
        <dbReference type="ChEBI" id="CHEBI:15378"/>
        <dbReference type="ChEBI" id="CHEBI:57540"/>
        <dbReference type="ChEBI" id="CHEBI:57945"/>
        <dbReference type="ChEBI" id="CHEBI:58538"/>
        <dbReference type="ChEBI" id="CHEBI:58766"/>
        <dbReference type="EC" id="1.1.1.290"/>
    </reaction>
</comment>
<keyword evidence="1 5" id="KW-0963">Cytoplasm</keyword>